<accession>A0A162ISX0</accession>
<evidence type="ECO:0000313" key="2">
    <source>
        <dbReference type="EMBL" id="OAA76775.1"/>
    </source>
</evidence>
<dbReference type="EMBL" id="AZHF01000004">
    <property type="protein sequence ID" value="OAA76775.1"/>
    <property type="molecule type" value="Genomic_DNA"/>
</dbReference>
<sequence>MPATIFAHAAARRAATFCTSSRVLKPSAESSGISMGTSTSSSPSTGATSWAWRNLTPQTRRYVKMGAAASVATDAFVLYNYPEWVGLKRASE</sequence>
<evidence type="ECO:0000256" key="1">
    <source>
        <dbReference type="SAM" id="MobiDB-lite"/>
    </source>
</evidence>
<feature type="region of interest" description="Disordered" evidence="1">
    <location>
        <begin position="26"/>
        <end position="50"/>
    </location>
</feature>
<feature type="compositionally biased region" description="Low complexity" evidence="1">
    <location>
        <begin position="30"/>
        <end position="49"/>
    </location>
</feature>
<dbReference type="OrthoDB" id="4870309at2759"/>
<protein>
    <submittedName>
        <fullName evidence="2">Uncharacterized protein</fullName>
    </submittedName>
</protein>
<name>A0A162ISX0_CORDF</name>
<comment type="caution">
    <text evidence="2">The sequence shown here is derived from an EMBL/GenBank/DDBJ whole genome shotgun (WGS) entry which is preliminary data.</text>
</comment>
<proteinExistence type="predicted"/>
<dbReference type="AlphaFoldDB" id="A0A162ISX0"/>
<organism evidence="2 3">
    <name type="scientific">Akanthomyces lecanii RCEF 1005</name>
    <dbReference type="NCBI Taxonomy" id="1081108"/>
    <lineage>
        <taxon>Eukaryota</taxon>
        <taxon>Fungi</taxon>
        <taxon>Dikarya</taxon>
        <taxon>Ascomycota</taxon>
        <taxon>Pezizomycotina</taxon>
        <taxon>Sordariomycetes</taxon>
        <taxon>Hypocreomycetidae</taxon>
        <taxon>Hypocreales</taxon>
        <taxon>Cordycipitaceae</taxon>
        <taxon>Akanthomyces</taxon>
        <taxon>Cordyceps confragosa</taxon>
    </lineage>
</organism>
<gene>
    <name evidence="2" type="ORF">LEL_06459</name>
</gene>
<dbReference type="Proteomes" id="UP000076881">
    <property type="component" value="Unassembled WGS sequence"/>
</dbReference>
<evidence type="ECO:0000313" key="3">
    <source>
        <dbReference type="Proteomes" id="UP000076881"/>
    </source>
</evidence>
<keyword evidence="3" id="KW-1185">Reference proteome</keyword>
<reference evidence="2 3" key="1">
    <citation type="journal article" date="2016" name="Genome Biol. Evol.">
        <title>Divergent and convergent evolution of fungal pathogenicity.</title>
        <authorList>
            <person name="Shang Y."/>
            <person name="Xiao G."/>
            <person name="Zheng P."/>
            <person name="Cen K."/>
            <person name="Zhan S."/>
            <person name="Wang C."/>
        </authorList>
    </citation>
    <scope>NUCLEOTIDE SEQUENCE [LARGE SCALE GENOMIC DNA]</scope>
    <source>
        <strain evidence="2 3">RCEF 1005</strain>
    </source>
</reference>